<accession>A0A2M8Q990</accession>
<evidence type="ECO:0000259" key="4">
    <source>
        <dbReference type="PROSITE" id="PS50830"/>
    </source>
</evidence>
<evidence type="ECO:0000313" key="6">
    <source>
        <dbReference type="Proteomes" id="UP000230790"/>
    </source>
</evidence>
<proteinExistence type="predicted"/>
<comment type="caution">
    <text evidence="5">The sequence shown here is derived from an EMBL/GenBank/DDBJ whole genome shotgun (WGS) entry which is preliminary data.</text>
</comment>
<gene>
    <name evidence="5" type="ORF">CUN48_14350</name>
</gene>
<dbReference type="PANTHER" id="PTHR12302:SF3">
    <property type="entry name" value="SERINE_THREONINE-PROTEIN KINASE 31"/>
    <property type="match status" value="1"/>
</dbReference>
<organism evidence="5 6">
    <name type="scientific">Candidatus Thermofonsia Clade 3 bacterium</name>
    <dbReference type="NCBI Taxonomy" id="2364212"/>
    <lineage>
        <taxon>Bacteria</taxon>
        <taxon>Bacillati</taxon>
        <taxon>Chloroflexota</taxon>
        <taxon>Candidatus Thermofontia</taxon>
        <taxon>Candidatus Thermofonsia Clade 3</taxon>
    </lineage>
</organism>
<dbReference type="GO" id="GO:0016787">
    <property type="term" value="F:hydrolase activity"/>
    <property type="evidence" value="ECO:0007669"/>
    <property type="project" value="UniProtKB-KW"/>
</dbReference>
<reference evidence="5 6" key="1">
    <citation type="submission" date="2017-11" db="EMBL/GenBank/DDBJ databases">
        <title>Evolution of Phototrophy in the Chloroflexi Phylum Driven by Horizontal Gene Transfer.</title>
        <authorList>
            <person name="Ward L.M."/>
            <person name="Hemp J."/>
            <person name="Shih P.M."/>
            <person name="Mcglynn S.E."/>
            <person name="Fischer W."/>
        </authorList>
    </citation>
    <scope>NUCLEOTIDE SEQUENCE [LARGE SCALE GENOMIC DNA]</scope>
    <source>
        <strain evidence="5">JP3_7</strain>
    </source>
</reference>
<dbReference type="PANTHER" id="PTHR12302">
    <property type="entry name" value="EBNA2 BINDING PROTEIN P100"/>
    <property type="match status" value="1"/>
</dbReference>
<dbReference type="GO" id="GO:0004519">
    <property type="term" value="F:endonuclease activity"/>
    <property type="evidence" value="ECO:0007669"/>
    <property type="project" value="UniProtKB-KW"/>
</dbReference>
<protein>
    <recommendedName>
        <fullName evidence="4">TNase-like domain-containing protein</fullName>
    </recommendedName>
</protein>
<keyword evidence="1" id="KW-0540">Nuclease</keyword>
<evidence type="ECO:0000256" key="2">
    <source>
        <dbReference type="ARBA" id="ARBA00022759"/>
    </source>
</evidence>
<dbReference type="SUPFAM" id="SSF50199">
    <property type="entry name" value="Staphylococcal nuclease"/>
    <property type="match status" value="1"/>
</dbReference>
<dbReference type="Gene3D" id="2.40.50.90">
    <property type="match status" value="1"/>
</dbReference>
<name>A0A2M8Q990_9CHLR</name>
<evidence type="ECO:0000256" key="1">
    <source>
        <dbReference type="ARBA" id="ARBA00022722"/>
    </source>
</evidence>
<feature type="domain" description="TNase-like" evidence="4">
    <location>
        <begin position="5"/>
        <end position="134"/>
    </location>
</feature>
<dbReference type="AlphaFoldDB" id="A0A2M8Q990"/>
<keyword evidence="3" id="KW-0378">Hydrolase</keyword>
<dbReference type="PROSITE" id="PS50830">
    <property type="entry name" value="TNASE_3"/>
    <property type="match status" value="1"/>
</dbReference>
<dbReference type="SMART" id="SM00318">
    <property type="entry name" value="SNc"/>
    <property type="match status" value="1"/>
</dbReference>
<keyword evidence="2" id="KW-0255">Endonuclease</keyword>
<evidence type="ECO:0000313" key="5">
    <source>
        <dbReference type="EMBL" id="PJF46330.1"/>
    </source>
</evidence>
<dbReference type="Pfam" id="PF00565">
    <property type="entry name" value="SNase"/>
    <property type="match status" value="1"/>
</dbReference>
<dbReference type="Proteomes" id="UP000230790">
    <property type="component" value="Unassembled WGS sequence"/>
</dbReference>
<sequence>MPTTRGEEVRVVHVVDGDTIHVEIGGQTYRVRYIGVDAPENTRTVECFGPEATEFNRALVAGQHLRLERDVNETDRYGRLLRYAYLADGRMVNEVLVREGYALARSFPPDVKYQDRLRDAERDARRARRGLWGKC</sequence>
<dbReference type="InterPro" id="IPR016071">
    <property type="entry name" value="Staphylococal_nuclease_OB-fold"/>
</dbReference>
<evidence type="ECO:0000256" key="3">
    <source>
        <dbReference type="ARBA" id="ARBA00022801"/>
    </source>
</evidence>
<dbReference type="InterPro" id="IPR035437">
    <property type="entry name" value="SNase_OB-fold_sf"/>
</dbReference>
<dbReference type="EMBL" id="PGTN01000284">
    <property type="protein sequence ID" value="PJF46330.1"/>
    <property type="molecule type" value="Genomic_DNA"/>
</dbReference>